<evidence type="ECO:0000256" key="6">
    <source>
        <dbReference type="ARBA" id="ARBA00023136"/>
    </source>
</evidence>
<keyword evidence="10" id="KW-1185">Reference proteome</keyword>
<dbReference type="InterPro" id="IPR035906">
    <property type="entry name" value="MetI-like_sf"/>
</dbReference>
<comment type="similarity">
    <text evidence="7">Belongs to the binding-protein-dependent transport system permease family.</text>
</comment>
<dbReference type="EMBL" id="JAVDUI010000001">
    <property type="protein sequence ID" value="MDR6891959.1"/>
    <property type="molecule type" value="Genomic_DNA"/>
</dbReference>
<evidence type="ECO:0000256" key="3">
    <source>
        <dbReference type="ARBA" id="ARBA00022475"/>
    </source>
</evidence>
<dbReference type="GO" id="GO:0005886">
    <property type="term" value="C:plasma membrane"/>
    <property type="evidence" value="ECO:0007669"/>
    <property type="project" value="UniProtKB-SubCell"/>
</dbReference>
<evidence type="ECO:0000256" key="4">
    <source>
        <dbReference type="ARBA" id="ARBA00022692"/>
    </source>
</evidence>
<dbReference type="InterPro" id="IPR051322">
    <property type="entry name" value="AA_ABC_Transporter_Permease"/>
</dbReference>
<feature type="transmembrane region" description="Helical" evidence="7">
    <location>
        <begin position="83"/>
        <end position="104"/>
    </location>
</feature>
<proteinExistence type="inferred from homology"/>
<sequence>MTASLTTTALSTWVPLAANDTDWNKMRPALLDALQDTLYMVSRTLLFAGILGLIVGLLLYCLRPKGILGGSPVARGLHLVLNLIINTVRPIPFIILLVAVWPLTEAVVGKTIGPNAAVFVMTIGATFAVARIVEQNLMSVDPGVIEAARSMGAKPWQIIRKVILPEALGPLVLGYTFLLIGIVDMSAMAGAIGSGGLGNFAIMYGYQQFNTELTWVAVAIIIVLVQIVQFFGNWLARKIMRR</sequence>
<feature type="transmembrane region" description="Helical" evidence="7">
    <location>
        <begin position="167"/>
        <end position="193"/>
    </location>
</feature>
<feature type="transmembrane region" description="Helical" evidence="7">
    <location>
        <begin position="213"/>
        <end position="236"/>
    </location>
</feature>
<accession>A0AAE3YEK0</accession>
<keyword evidence="6 7" id="KW-0472">Membrane</keyword>
<evidence type="ECO:0000256" key="2">
    <source>
        <dbReference type="ARBA" id="ARBA00022448"/>
    </source>
</evidence>
<evidence type="ECO:0000259" key="8">
    <source>
        <dbReference type="PROSITE" id="PS50928"/>
    </source>
</evidence>
<comment type="subcellular location">
    <subcellularLocation>
        <location evidence="1 7">Cell membrane</location>
        <topology evidence="1 7">Multi-pass membrane protein</topology>
    </subcellularLocation>
</comment>
<evidence type="ECO:0000256" key="1">
    <source>
        <dbReference type="ARBA" id="ARBA00004651"/>
    </source>
</evidence>
<dbReference type="PANTHER" id="PTHR30450">
    <property type="entry name" value="ABC TRANSPORTER PERMEASE"/>
    <property type="match status" value="1"/>
</dbReference>
<evidence type="ECO:0000256" key="7">
    <source>
        <dbReference type="RuleBase" id="RU363032"/>
    </source>
</evidence>
<dbReference type="Proteomes" id="UP001247307">
    <property type="component" value="Unassembled WGS sequence"/>
</dbReference>
<dbReference type="PROSITE" id="PS50928">
    <property type="entry name" value="ABC_TM1"/>
    <property type="match status" value="1"/>
</dbReference>
<keyword evidence="5 7" id="KW-1133">Transmembrane helix</keyword>
<dbReference type="AlphaFoldDB" id="A0AAE3YEK0"/>
<dbReference type="InterPro" id="IPR000515">
    <property type="entry name" value="MetI-like"/>
</dbReference>
<dbReference type="PANTHER" id="PTHR30450:SF14">
    <property type="entry name" value="TRANSPORTER, PERMEASE PROTEIN, PUTATIVE-RELATED"/>
    <property type="match status" value="1"/>
</dbReference>
<dbReference type="GO" id="GO:0048473">
    <property type="term" value="P:D-methionine transmembrane transport"/>
    <property type="evidence" value="ECO:0007669"/>
    <property type="project" value="TreeGrafter"/>
</dbReference>
<dbReference type="CDD" id="cd06261">
    <property type="entry name" value="TM_PBP2"/>
    <property type="match status" value="1"/>
</dbReference>
<dbReference type="Pfam" id="PF00528">
    <property type="entry name" value="BPD_transp_1"/>
    <property type="match status" value="1"/>
</dbReference>
<evidence type="ECO:0000256" key="5">
    <source>
        <dbReference type="ARBA" id="ARBA00022989"/>
    </source>
</evidence>
<name>A0AAE3YEK0_9MICC</name>
<keyword evidence="2 7" id="KW-0813">Transport</keyword>
<organism evidence="9 10">
    <name type="scientific">Falsarthrobacter nasiphocae</name>
    <dbReference type="NCBI Taxonomy" id="189863"/>
    <lineage>
        <taxon>Bacteria</taxon>
        <taxon>Bacillati</taxon>
        <taxon>Actinomycetota</taxon>
        <taxon>Actinomycetes</taxon>
        <taxon>Micrococcales</taxon>
        <taxon>Micrococcaceae</taxon>
        <taxon>Falsarthrobacter</taxon>
    </lineage>
</organism>
<comment type="caution">
    <text evidence="9">The sequence shown here is derived from an EMBL/GenBank/DDBJ whole genome shotgun (WGS) entry which is preliminary data.</text>
</comment>
<evidence type="ECO:0000313" key="9">
    <source>
        <dbReference type="EMBL" id="MDR6891959.1"/>
    </source>
</evidence>
<feature type="transmembrane region" description="Helical" evidence="7">
    <location>
        <begin position="42"/>
        <end position="62"/>
    </location>
</feature>
<reference evidence="9" key="1">
    <citation type="submission" date="2023-07" db="EMBL/GenBank/DDBJ databases">
        <title>Sequencing the genomes of 1000 actinobacteria strains.</title>
        <authorList>
            <person name="Klenk H.-P."/>
        </authorList>
    </citation>
    <scope>NUCLEOTIDE SEQUENCE</scope>
    <source>
        <strain evidence="9">DSM 13988</strain>
    </source>
</reference>
<protein>
    <submittedName>
        <fullName evidence="9">D-methionine transport system permease protein</fullName>
    </submittedName>
</protein>
<gene>
    <name evidence="9" type="ORF">J2S35_000899</name>
</gene>
<feature type="transmembrane region" description="Helical" evidence="7">
    <location>
        <begin position="116"/>
        <end position="133"/>
    </location>
</feature>
<evidence type="ECO:0000313" key="10">
    <source>
        <dbReference type="Proteomes" id="UP001247307"/>
    </source>
</evidence>
<feature type="domain" description="ABC transmembrane type-1" evidence="8">
    <location>
        <begin position="34"/>
        <end position="232"/>
    </location>
</feature>
<dbReference type="SUPFAM" id="SSF161098">
    <property type="entry name" value="MetI-like"/>
    <property type="match status" value="1"/>
</dbReference>
<keyword evidence="4 7" id="KW-0812">Transmembrane</keyword>
<dbReference type="Gene3D" id="1.10.3720.10">
    <property type="entry name" value="MetI-like"/>
    <property type="match status" value="1"/>
</dbReference>
<keyword evidence="3" id="KW-1003">Cell membrane</keyword>